<dbReference type="STRING" id="171383.AKJ31_14800"/>
<accession>A0A0M0HYQ7</accession>
<protein>
    <submittedName>
        <fullName evidence="1">Uncharacterized protein</fullName>
    </submittedName>
</protein>
<dbReference type="PATRIC" id="fig|171383.3.peg.3030"/>
<dbReference type="Proteomes" id="UP000037530">
    <property type="component" value="Unassembled WGS sequence"/>
</dbReference>
<organism evidence="1 2">
    <name type="scientific">Vibrio hepatarius</name>
    <dbReference type="NCBI Taxonomy" id="171383"/>
    <lineage>
        <taxon>Bacteria</taxon>
        <taxon>Pseudomonadati</taxon>
        <taxon>Pseudomonadota</taxon>
        <taxon>Gammaproteobacteria</taxon>
        <taxon>Vibrionales</taxon>
        <taxon>Vibrionaceae</taxon>
        <taxon>Vibrio</taxon>
        <taxon>Vibrio oreintalis group</taxon>
    </lineage>
</organism>
<keyword evidence="2" id="KW-1185">Reference proteome</keyword>
<evidence type="ECO:0000313" key="1">
    <source>
        <dbReference type="EMBL" id="KOO06962.1"/>
    </source>
</evidence>
<name>A0A0M0HYQ7_9VIBR</name>
<dbReference type="RefSeq" id="WP_017190431.1">
    <property type="nucleotide sequence ID" value="NZ_LHPI01000013.1"/>
</dbReference>
<sequence>MTVQRAPIEMTFEEWFEKFKPVANPTGDGFVQVDDVCYVFGLHGADLSKVQAADPNCVWTLIESDDVDCDEDDEDYDTVLLISDGYHRVNRMGHFITEVPADPESFYEISYD</sequence>
<evidence type="ECO:0000313" key="2">
    <source>
        <dbReference type="Proteomes" id="UP000037530"/>
    </source>
</evidence>
<reference evidence="2" key="1">
    <citation type="submission" date="2015-08" db="EMBL/GenBank/DDBJ databases">
        <title>Vibrio galatheae sp. nov., a novel member of the Vibrionaceae family isolated from the Solomon Islands.</title>
        <authorList>
            <person name="Giubergia S."/>
            <person name="Machado H."/>
            <person name="Mateiu R.V."/>
            <person name="Gram L."/>
        </authorList>
    </citation>
    <scope>NUCLEOTIDE SEQUENCE [LARGE SCALE GENOMIC DNA]</scope>
    <source>
        <strain evidence="2">DSM 19134</strain>
    </source>
</reference>
<dbReference type="EMBL" id="LHPI01000013">
    <property type="protein sequence ID" value="KOO06962.1"/>
    <property type="molecule type" value="Genomic_DNA"/>
</dbReference>
<gene>
    <name evidence="1" type="ORF">AKJ31_14800</name>
</gene>
<dbReference type="OrthoDB" id="6024605at2"/>
<proteinExistence type="predicted"/>
<comment type="caution">
    <text evidence="1">The sequence shown here is derived from an EMBL/GenBank/DDBJ whole genome shotgun (WGS) entry which is preliminary data.</text>
</comment>
<dbReference type="AlphaFoldDB" id="A0A0M0HYQ7"/>